<gene>
    <name evidence="3" type="ORF">C1I99_24365</name>
</gene>
<dbReference type="Proteomes" id="UP000248749">
    <property type="component" value="Unassembled WGS sequence"/>
</dbReference>
<proteinExistence type="predicted"/>
<reference evidence="3 4" key="1">
    <citation type="submission" date="2018-01" db="EMBL/GenBank/DDBJ databases">
        <title>Draft genome sequence of Salinispora sp. 13K206.</title>
        <authorList>
            <person name="Sahin N."/>
            <person name="Saygin H."/>
            <person name="Ay H."/>
        </authorList>
    </citation>
    <scope>NUCLEOTIDE SEQUENCE [LARGE SCALE GENOMIC DNA]</scope>
    <source>
        <strain evidence="3 4">13K206</strain>
    </source>
</reference>
<dbReference type="EMBL" id="POUB01000226">
    <property type="protein sequence ID" value="PZF90603.1"/>
    <property type="molecule type" value="Genomic_DNA"/>
</dbReference>
<sequence>MKPGYRVAPEVAGRGYATEALRGLLVWAFGTGRVKRPVADTTHDNVGSQRVMERAGMRRTGADERLYH</sequence>
<keyword evidence="4" id="KW-1185">Reference proteome</keyword>
<feature type="domain" description="N-acetyltransferase" evidence="2">
    <location>
        <begin position="1"/>
        <end position="68"/>
    </location>
</feature>
<protein>
    <recommendedName>
        <fullName evidence="2">N-acetyltransferase domain-containing protein</fullName>
    </recommendedName>
</protein>
<dbReference type="SUPFAM" id="SSF55729">
    <property type="entry name" value="Acyl-CoA N-acyltransferases (Nat)"/>
    <property type="match status" value="1"/>
</dbReference>
<dbReference type="PANTHER" id="PTHR43792:SF1">
    <property type="entry name" value="N-ACETYLTRANSFERASE DOMAIN-CONTAINING PROTEIN"/>
    <property type="match status" value="1"/>
</dbReference>
<evidence type="ECO:0000256" key="1">
    <source>
        <dbReference type="SAM" id="MobiDB-lite"/>
    </source>
</evidence>
<dbReference type="InterPro" id="IPR000182">
    <property type="entry name" value="GNAT_dom"/>
</dbReference>
<dbReference type="AlphaFoldDB" id="A0A2W2DD42"/>
<dbReference type="Gene3D" id="3.40.630.30">
    <property type="match status" value="1"/>
</dbReference>
<dbReference type="PROSITE" id="PS51186">
    <property type="entry name" value="GNAT"/>
    <property type="match status" value="1"/>
</dbReference>
<evidence type="ECO:0000313" key="3">
    <source>
        <dbReference type="EMBL" id="PZF90603.1"/>
    </source>
</evidence>
<dbReference type="Pfam" id="PF13302">
    <property type="entry name" value="Acetyltransf_3"/>
    <property type="match status" value="1"/>
</dbReference>
<feature type="compositionally biased region" description="Basic and acidic residues" evidence="1">
    <location>
        <begin position="51"/>
        <end position="68"/>
    </location>
</feature>
<feature type="region of interest" description="Disordered" evidence="1">
    <location>
        <begin position="40"/>
        <end position="68"/>
    </location>
</feature>
<dbReference type="InterPro" id="IPR051531">
    <property type="entry name" value="N-acetyltransferase"/>
</dbReference>
<dbReference type="OrthoDB" id="9132139at2"/>
<accession>A0A2W2DD42</accession>
<dbReference type="PANTHER" id="PTHR43792">
    <property type="entry name" value="GNAT FAMILY, PUTATIVE (AFU_ORTHOLOGUE AFUA_3G00765)-RELATED-RELATED"/>
    <property type="match status" value="1"/>
</dbReference>
<dbReference type="GO" id="GO:0016747">
    <property type="term" value="F:acyltransferase activity, transferring groups other than amino-acyl groups"/>
    <property type="evidence" value="ECO:0007669"/>
    <property type="project" value="InterPro"/>
</dbReference>
<evidence type="ECO:0000313" key="4">
    <source>
        <dbReference type="Proteomes" id="UP000248749"/>
    </source>
</evidence>
<name>A0A2W2DD42_9ACTN</name>
<organism evidence="3 4">
    <name type="scientific">Micromonospora deserti</name>
    <dbReference type="NCBI Taxonomy" id="2070366"/>
    <lineage>
        <taxon>Bacteria</taxon>
        <taxon>Bacillati</taxon>
        <taxon>Actinomycetota</taxon>
        <taxon>Actinomycetes</taxon>
        <taxon>Micromonosporales</taxon>
        <taxon>Micromonosporaceae</taxon>
        <taxon>Micromonospora</taxon>
    </lineage>
</organism>
<comment type="caution">
    <text evidence="3">The sequence shown here is derived from an EMBL/GenBank/DDBJ whole genome shotgun (WGS) entry which is preliminary data.</text>
</comment>
<dbReference type="InterPro" id="IPR016181">
    <property type="entry name" value="Acyl_CoA_acyltransferase"/>
</dbReference>
<evidence type="ECO:0000259" key="2">
    <source>
        <dbReference type="PROSITE" id="PS51186"/>
    </source>
</evidence>